<dbReference type="GeneID" id="7449750"/>
<dbReference type="AlphaFoldDB" id="B8BPV5"/>
<evidence type="ECO:0000256" key="1">
    <source>
        <dbReference type="ARBA" id="ARBA00005495"/>
    </source>
</evidence>
<evidence type="ECO:0000256" key="3">
    <source>
        <dbReference type="ARBA" id="ARBA00022833"/>
    </source>
</evidence>
<accession>B8BPV5</accession>
<dbReference type="Pfam" id="PF04828">
    <property type="entry name" value="GFA"/>
    <property type="match status" value="1"/>
</dbReference>
<organism evidence="5 6">
    <name type="scientific">Thalassiosira pseudonana</name>
    <name type="common">Marine diatom</name>
    <name type="synonym">Cyclotella nana</name>
    <dbReference type="NCBI Taxonomy" id="35128"/>
    <lineage>
        <taxon>Eukaryota</taxon>
        <taxon>Sar</taxon>
        <taxon>Stramenopiles</taxon>
        <taxon>Ochrophyta</taxon>
        <taxon>Bacillariophyta</taxon>
        <taxon>Coscinodiscophyceae</taxon>
        <taxon>Thalassiosirophycidae</taxon>
        <taxon>Thalassiosirales</taxon>
        <taxon>Thalassiosiraceae</taxon>
        <taxon>Thalassiosira</taxon>
    </lineage>
</organism>
<dbReference type="GO" id="GO:0016846">
    <property type="term" value="F:carbon-sulfur lyase activity"/>
    <property type="evidence" value="ECO:0007669"/>
    <property type="project" value="InterPro"/>
</dbReference>
<dbReference type="InterPro" id="IPR006913">
    <property type="entry name" value="CENP-V/GFA"/>
</dbReference>
<dbReference type="EMBL" id="CM000638">
    <property type="protein sequence ID" value="EED95674.1"/>
    <property type="molecule type" value="Genomic_DNA"/>
</dbReference>
<feature type="domain" description="CENP-V/GFA" evidence="4">
    <location>
        <begin position="5"/>
        <end position="122"/>
    </location>
</feature>
<evidence type="ECO:0000313" key="5">
    <source>
        <dbReference type="EMBL" id="EED95674.1"/>
    </source>
</evidence>
<dbReference type="InterPro" id="IPR052355">
    <property type="entry name" value="CENP-V-like"/>
</dbReference>
<keyword evidence="6" id="KW-1185">Reference proteome</keyword>
<dbReference type="PANTHER" id="PTHR28620">
    <property type="entry name" value="CENTROMERE PROTEIN V"/>
    <property type="match status" value="1"/>
</dbReference>
<dbReference type="GO" id="GO:0046872">
    <property type="term" value="F:metal ion binding"/>
    <property type="evidence" value="ECO:0007669"/>
    <property type="project" value="UniProtKB-KW"/>
</dbReference>
<evidence type="ECO:0000259" key="4">
    <source>
        <dbReference type="PROSITE" id="PS51891"/>
    </source>
</evidence>
<proteinExistence type="inferred from homology"/>
<dbReference type="PROSITE" id="PS51891">
    <property type="entry name" value="CENP_V_GFA"/>
    <property type="match status" value="1"/>
</dbReference>
<name>B8BPV5_THAPS</name>
<dbReference type="HOGENOM" id="CLU_055491_8_0_1"/>
<dbReference type="Proteomes" id="UP000001449">
    <property type="component" value="Chromosome 1"/>
</dbReference>
<sequence>MNFDQTGMCGCGAVTFKVTGPLIMNAFCHCKVCSRAYAVSPVHLVAVPTDAITFTNDSEKNSEIRTDKIVFCHCKRCGVNVYQHPLSKPFTVVLPTNFRIEQGDVGQMLPEELKPTMHINYENRQWDHADDLPKFKTFPSAGVVMNNDGSVKET</sequence>
<dbReference type="InParanoid" id="B8BPV5"/>
<dbReference type="Gene3D" id="3.90.1590.10">
    <property type="entry name" value="glutathione-dependent formaldehyde- activating enzyme (gfa)"/>
    <property type="match status" value="1"/>
</dbReference>
<dbReference type="eggNOG" id="ENOG502SB33">
    <property type="taxonomic scope" value="Eukaryota"/>
</dbReference>
<dbReference type="KEGG" id="tps:THAPSDRAFT_1060"/>
<reference evidence="5 6" key="1">
    <citation type="journal article" date="2004" name="Science">
        <title>The genome of the diatom Thalassiosira pseudonana: ecology, evolution, and metabolism.</title>
        <authorList>
            <person name="Armbrust E.V."/>
            <person name="Berges J.A."/>
            <person name="Bowler C."/>
            <person name="Green B.R."/>
            <person name="Martinez D."/>
            <person name="Putnam N.H."/>
            <person name="Zhou S."/>
            <person name="Allen A.E."/>
            <person name="Apt K.E."/>
            <person name="Bechner M."/>
            <person name="Brzezinski M.A."/>
            <person name="Chaal B.K."/>
            <person name="Chiovitti A."/>
            <person name="Davis A.K."/>
            <person name="Demarest M.S."/>
            <person name="Detter J.C."/>
            <person name="Glavina T."/>
            <person name="Goodstein D."/>
            <person name="Hadi M.Z."/>
            <person name="Hellsten U."/>
            <person name="Hildebrand M."/>
            <person name="Jenkins B.D."/>
            <person name="Jurka J."/>
            <person name="Kapitonov V.V."/>
            <person name="Kroger N."/>
            <person name="Lau W.W."/>
            <person name="Lane T.W."/>
            <person name="Larimer F.W."/>
            <person name="Lippmeier J.C."/>
            <person name="Lucas S."/>
            <person name="Medina M."/>
            <person name="Montsant A."/>
            <person name="Obornik M."/>
            <person name="Parker M.S."/>
            <person name="Palenik B."/>
            <person name="Pazour G.J."/>
            <person name="Richardson P.M."/>
            <person name="Rynearson T.A."/>
            <person name="Saito M.A."/>
            <person name="Schwartz D.C."/>
            <person name="Thamatrakoln K."/>
            <person name="Valentin K."/>
            <person name="Vardi A."/>
            <person name="Wilkerson F.P."/>
            <person name="Rokhsar D.S."/>
        </authorList>
    </citation>
    <scope>NUCLEOTIDE SEQUENCE [LARGE SCALE GENOMIC DNA]</scope>
    <source>
        <strain evidence="5 6">CCMP1335</strain>
    </source>
</reference>
<dbReference type="InterPro" id="IPR011057">
    <property type="entry name" value="Mss4-like_sf"/>
</dbReference>
<dbReference type="OMA" id="CCYDEMK"/>
<protein>
    <recommendedName>
        <fullName evidence="4">CENP-V/GFA domain-containing protein</fullName>
    </recommendedName>
</protein>
<evidence type="ECO:0000313" key="6">
    <source>
        <dbReference type="Proteomes" id="UP000001449"/>
    </source>
</evidence>
<gene>
    <name evidence="5" type="ORF">THAPSDRAFT_1060</name>
</gene>
<dbReference type="RefSeq" id="XP_002286033.1">
    <property type="nucleotide sequence ID" value="XM_002285997.1"/>
</dbReference>
<keyword evidence="3" id="KW-0862">Zinc</keyword>
<reference evidence="5 6" key="2">
    <citation type="journal article" date="2008" name="Nature">
        <title>The Phaeodactylum genome reveals the evolutionary history of diatom genomes.</title>
        <authorList>
            <person name="Bowler C."/>
            <person name="Allen A.E."/>
            <person name="Badger J.H."/>
            <person name="Grimwood J."/>
            <person name="Jabbari K."/>
            <person name="Kuo A."/>
            <person name="Maheswari U."/>
            <person name="Martens C."/>
            <person name="Maumus F."/>
            <person name="Otillar R.P."/>
            <person name="Rayko E."/>
            <person name="Salamov A."/>
            <person name="Vandepoele K."/>
            <person name="Beszteri B."/>
            <person name="Gruber A."/>
            <person name="Heijde M."/>
            <person name="Katinka M."/>
            <person name="Mock T."/>
            <person name="Valentin K."/>
            <person name="Verret F."/>
            <person name="Berges J.A."/>
            <person name="Brownlee C."/>
            <person name="Cadoret J.P."/>
            <person name="Chiovitti A."/>
            <person name="Choi C.J."/>
            <person name="Coesel S."/>
            <person name="De Martino A."/>
            <person name="Detter J.C."/>
            <person name="Durkin C."/>
            <person name="Falciatore A."/>
            <person name="Fournet J."/>
            <person name="Haruta M."/>
            <person name="Huysman M.J."/>
            <person name="Jenkins B.D."/>
            <person name="Jiroutova K."/>
            <person name="Jorgensen R.E."/>
            <person name="Joubert Y."/>
            <person name="Kaplan A."/>
            <person name="Kroger N."/>
            <person name="Kroth P.G."/>
            <person name="La Roche J."/>
            <person name="Lindquist E."/>
            <person name="Lommer M."/>
            <person name="Martin-Jezequel V."/>
            <person name="Lopez P.J."/>
            <person name="Lucas S."/>
            <person name="Mangogna M."/>
            <person name="McGinnis K."/>
            <person name="Medlin L.K."/>
            <person name="Montsant A."/>
            <person name="Oudot-Le Secq M.P."/>
            <person name="Napoli C."/>
            <person name="Obornik M."/>
            <person name="Parker M.S."/>
            <person name="Petit J.L."/>
            <person name="Porcel B.M."/>
            <person name="Poulsen N."/>
            <person name="Robison M."/>
            <person name="Rychlewski L."/>
            <person name="Rynearson T.A."/>
            <person name="Schmutz J."/>
            <person name="Shapiro H."/>
            <person name="Siaut M."/>
            <person name="Stanley M."/>
            <person name="Sussman M.R."/>
            <person name="Taylor A.R."/>
            <person name="Vardi A."/>
            <person name="von Dassow P."/>
            <person name="Vyverman W."/>
            <person name="Willis A."/>
            <person name="Wyrwicz L.S."/>
            <person name="Rokhsar D.S."/>
            <person name="Weissenbach J."/>
            <person name="Armbrust E.V."/>
            <person name="Green B.R."/>
            <person name="Van de Peer Y."/>
            <person name="Grigoriev I.V."/>
        </authorList>
    </citation>
    <scope>NUCLEOTIDE SEQUENCE [LARGE SCALE GENOMIC DNA]</scope>
    <source>
        <strain evidence="5 6">CCMP1335</strain>
    </source>
</reference>
<dbReference type="PaxDb" id="35128-Thaps1060"/>
<dbReference type="PANTHER" id="PTHR28620:SF1">
    <property type="entry name" value="CENP-V_GFA DOMAIN-CONTAINING PROTEIN"/>
    <property type="match status" value="1"/>
</dbReference>
<comment type="similarity">
    <text evidence="1">Belongs to the Gfa family.</text>
</comment>
<evidence type="ECO:0000256" key="2">
    <source>
        <dbReference type="ARBA" id="ARBA00022723"/>
    </source>
</evidence>
<dbReference type="SUPFAM" id="SSF51316">
    <property type="entry name" value="Mss4-like"/>
    <property type="match status" value="1"/>
</dbReference>
<keyword evidence="2" id="KW-0479">Metal-binding</keyword>